<evidence type="ECO:0000313" key="2">
    <source>
        <dbReference type="Proteomes" id="UP001194714"/>
    </source>
</evidence>
<organism evidence="1 2">
    <name type="scientific">Candidatus Neptunichlamydia vexilliferae</name>
    <dbReference type="NCBI Taxonomy" id="1651774"/>
    <lineage>
        <taxon>Bacteria</taxon>
        <taxon>Pseudomonadati</taxon>
        <taxon>Chlamydiota</taxon>
        <taxon>Chlamydiia</taxon>
        <taxon>Parachlamydiales</taxon>
        <taxon>Simkaniaceae</taxon>
        <taxon>Candidatus Neptunichlamydia</taxon>
    </lineage>
</organism>
<evidence type="ECO:0000313" key="1">
    <source>
        <dbReference type="EMBL" id="MBF5058948.1"/>
    </source>
</evidence>
<dbReference type="EMBL" id="JAAEJV010000007">
    <property type="protein sequence ID" value="MBF5058948.1"/>
    <property type="molecule type" value="Genomic_DNA"/>
</dbReference>
<reference evidence="1 2" key="1">
    <citation type="submission" date="2020-01" db="EMBL/GenBank/DDBJ databases">
        <title>Draft genome sequence of Cand. Neptunochlamydia vexilliferae K9.</title>
        <authorList>
            <person name="Schulz F."/>
            <person name="Koestlbacher S."/>
            <person name="Wascher F."/>
            <person name="Pizzetti I."/>
            <person name="Horn M."/>
        </authorList>
    </citation>
    <scope>NUCLEOTIDE SEQUENCE [LARGE SCALE GENOMIC DNA]</scope>
    <source>
        <strain evidence="1 2">K9</strain>
    </source>
</reference>
<name>A0ABS0AXT7_9BACT</name>
<dbReference type="PANTHER" id="PTHR36513:SF1">
    <property type="entry name" value="TRANSMEMBRANE PROTEIN"/>
    <property type="match status" value="1"/>
</dbReference>
<sequence length="565" mass="64077">MSFLKENVVSVSVSPERIIHVSSRGGYVDPDTISEDFACICSINPREGVRALQGQRTALFALDSYGNCATEMAKALISEGAYNAYVHYFYPRFNSNKTLLENRFQQLFRQLVPTQKGKGEGIDLFTTIFSIDFILGALKGKDRQVFDHLFILPSHQNKITVECSKIEKIVKASNEQLKKRFSSFSYLQFNGNLSFKTTPDIRSENQRGGYFSNFRSRDLYKVVAQKSKAFDPVTHKRLFKETLIITDCKNFLNQSSLSTAQNWKKEIPKKSCFDRLNGCRVAIVVHGMNNTAPEAYDSYGKLSSQIHMNYDYLIYYIWPGAGILAHQSYNNAQDRRLTSQYAELLKNLKNGSAKIDVIAHSMGNRFTLQTLKLLKSDFKNVLSNFFMVAPAVPHDCFEEEKKLYYQSSHLADNIFVLWTSHDNAMKVYPTYPMGAPSISGLGHGARNPQKLPPHVMTIELSSIVPGHGLAKFDKSFPLIQRLGAYKKERSAVKMDELQREVHAFFQERNLPLRNTQSVYLGHGVGEEGTVFERPVCDFKGNMTPTKCLYDPDGIFDNRVPLRSGL</sequence>
<keyword evidence="2" id="KW-1185">Reference proteome</keyword>
<dbReference type="Proteomes" id="UP001194714">
    <property type="component" value="Unassembled WGS sequence"/>
</dbReference>
<protein>
    <recommendedName>
        <fullName evidence="3">Alpha/beta hydrolase</fullName>
    </recommendedName>
</protein>
<gene>
    <name evidence="1" type="ORF">NEPTK9_000448</name>
</gene>
<dbReference type="PANTHER" id="PTHR36513">
    <property type="entry name" value="ABC TRANSMEMBRANE TYPE-1 DOMAIN-CONTAINING PROTEIN"/>
    <property type="match status" value="1"/>
</dbReference>
<dbReference type="InterPro" id="IPR029058">
    <property type="entry name" value="AB_hydrolase_fold"/>
</dbReference>
<comment type="caution">
    <text evidence="1">The sequence shown here is derived from an EMBL/GenBank/DDBJ whole genome shotgun (WGS) entry which is preliminary data.</text>
</comment>
<evidence type="ECO:0008006" key="3">
    <source>
        <dbReference type="Google" id="ProtNLM"/>
    </source>
</evidence>
<accession>A0ABS0AXT7</accession>
<dbReference type="InterPro" id="IPR010297">
    <property type="entry name" value="DUF900_hydrolase"/>
</dbReference>
<dbReference type="SUPFAM" id="SSF53474">
    <property type="entry name" value="alpha/beta-Hydrolases"/>
    <property type="match status" value="1"/>
</dbReference>
<dbReference type="Gene3D" id="3.40.50.1820">
    <property type="entry name" value="alpha/beta hydrolase"/>
    <property type="match status" value="1"/>
</dbReference>
<proteinExistence type="predicted"/>
<dbReference type="Pfam" id="PF05990">
    <property type="entry name" value="DUF900"/>
    <property type="match status" value="1"/>
</dbReference>